<accession>X1M1Y6</accession>
<feature type="domain" description="4Fe-4S ferredoxin-type" evidence="6">
    <location>
        <begin position="25"/>
        <end position="54"/>
    </location>
</feature>
<keyword evidence="4" id="KW-0408">Iron</keyword>
<feature type="non-terminal residue" evidence="7">
    <location>
        <position position="1"/>
    </location>
</feature>
<dbReference type="InterPro" id="IPR007516">
    <property type="entry name" value="Co_F420_Hydgase/DH_bsu_N"/>
</dbReference>
<feature type="domain" description="4Fe-4S ferredoxin-type" evidence="6">
    <location>
        <begin position="56"/>
        <end position="83"/>
    </location>
</feature>
<dbReference type="PANTHER" id="PTHR31332:SF6">
    <property type="entry name" value="FORMATE DEHYDROGENASE SUBUNIT BETA"/>
    <property type="match status" value="1"/>
</dbReference>
<evidence type="ECO:0000259" key="6">
    <source>
        <dbReference type="PROSITE" id="PS51379"/>
    </source>
</evidence>
<dbReference type="SUPFAM" id="SSF54862">
    <property type="entry name" value="4Fe-4S ferredoxins"/>
    <property type="match status" value="1"/>
</dbReference>
<feature type="non-terminal residue" evidence="7">
    <location>
        <position position="299"/>
    </location>
</feature>
<evidence type="ECO:0000256" key="1">
    <source>
        <dbReference type="ARBA" id="ARBA00001974"/>
    </source>
</evidence>
<gene>
    <name evidence="7" type="ORF">S06H3_25959</name>
</gene>
<sequence length="299" mass="33290">IKIEIVRYQAKSLDNSFRENYFEPVSLVFENNFCCNCGYCSSICPVGSITVTADDLKIDSETCIKCGLCFSVCPRSFPSEHIFTVLNKLNPNLKDGAASNYYINAYTASTKSDEIKEVCQDGGIVTTLLYYLLKEKEIDAAIAVTHSEDIWRPKPIIIENVDDLYKTAGTKYANSPSLTILNEAQKFDKIAVVGSPCMMLALKKGSIYPIGTSIFNNIKYTIGLFCMESFSYDNVINISTEIFNKKLENILKMDISGGKFIVKDKNGEEAKVPLKEVTSLARDVCHYCSDLTSEFADIS</sequence>
<evidence type="ECO:0000256" key="2">
    <source>
        <dbReference type="ARBA" id="ARBA00022723"/>
    </source>
</evidence>
<comment type="cofactor">
    <cofactor evidence="1">
        <name>FAD</name>
        <dbReference type="ChEBI" id="CHEBI:57692"/>
    </cofactor>
</comment>
<dbReference type="PANTHER" id="PTHR31332">
    <property type="entry name" value="7-HYDROXYMETHYL CHLOROPHYLL A REDUCTASE, CHLOROPLASTIC"/>
    <property type="match status" value="1"/>
</dbReference>
<protein>
    <recommendedName>
        <fullName evidence="6">4Fe-4S ferredoxin-type domain-containing protein</fullName>
    </recommendedName>
</protein>
<dbReference type="InterPro" id="IPR007525">
    <property type="entry name" value="FrhB_FdhB_C"/>
</dbReference>
<proteinExistence type="predicted"/>
<dbReference type="InterPro" id="IPR017900">
    <property type="entry name" value="4Fe4S_Fe_S_CS"/>
</dbReference>
<dbReference type="Gene3D" id="3.30.70.20">
    <property type="match status" value="1"/>
</dbReference>
<name>X1M1Y6_9ZZZZ</name>
<evidence type="ECO:0000256" key="5">
    <source>
        <dbReference type="ARBA" id="ARBA00023014"/>
    </source>
</evidence>
<keyword evidence="2" id="KW-0479">Metal-binding</keyword>
<dbReference type="Pfam" id="PF04432">
    <property type="entry name" value="FrhB_FdhB_C"/>
    <property type="match status" value="1"/>
</dbReference>
<reference evidence="7" key="1">
    <citation type="journal article" date="2014" name="Front. Microbiol.">
        <title>High frequency of phylogenetically diverse reductive dehalogenase-homologous genes in deep subseafloor sedimentary metagenomes.</title>
        <authorList>
            <person name="Kawai M."/>
            <person name="Futagami T."/>
            <person name="Toyoda A."/>
            <person name="Takaki Y."/>
            <person name="Nishi S."/>
            <person name="Hori S."/>
            <person name="Arai W."/>
            <person name="Tsubouchi T."/>
            <person name="Morono Y."/>
            <person name="Uchiyama I."/>
            <person name="Ito T."/>
            <person name="Fujiyama A."/>
            <person name="Inagaki F."/>
            <person name="Takami H."/>
        </authorList>
    </citation>
    <scope>NUCLEOTIDE SEQUENCE</scope>
    <source>
        <strain evidence="7">Expedition CK06-06</strain>
    </source>
</reference>
<evidence type="ECO:0000256" key="3">
    <source>
        <dbReference type="ARBA" id="ARBA00023002"/>
    </source>
</evidence>
<keyword evidence="5" id="KW-0411">Iron-sulfur</keyword>
<dbReference type="EMBL" id="BARV01014973">
    <property type="protein sequence ID" value="GAI25368.1"/>
    <property type="molecule type" value="Genomic_DNA"/>
</dbReference>
<dbReference type="AlphaFoldDB" id="X1M1Y6"/>
<dbReference type="GO" id="GO:0051536">
    <property type="term" value="F:iron-sulfur cluster binding"/>
    <property type="evidence" value="ECO:0007669"/>
    <property type="project" value="UniProtKB-KW"/>
</dbReference>
<evidence type="ECO:0000313" key="7">
    <source>
        <dbReference type="EMBL" id="GAI25368.1"/>
    </source>
</evidence>
<dbReference type="InterPro" id="IPR045220">
    <property type="entry name" value="FRHB/FDHB/HCAR-like"/>
</dbReference>
<dbReference type="GO" id="GO:0052592">
    <property type="term" value="F:oxidoreductase activity, acting on CH or CH2 groups, with an iron-sulfur protein as acceptor"/>
    <property type="evidence" value="ECO:0007669"/>
    <property type="project" value="TreeGrafter"/>
</dbReference>
<dbReference type="GO" id="GO:0046872">
    <property type="term" value="F:metal ion binding"/>
    <property type="evidence" value="ECO:0007669"/>
    <property type="project" value="UniProtKB-KW"/>
</dbReference>
<dbReference type="PROSITE" id="PS51379">
    <property type="entry name" value="4FE4S_FER_2"/>
    <property type="match status" value="2"/>
</dbReference>
<dbReference type="InterPro" id="IPR017896">
    <property type="entry name" value="4Fe4S_Fe-S-bd"/>
</dbReference>
<organism evidence="7">
    <name type="scientific">marine sediment metagenome</name>
    <dbReference type="NCBI Taxonomy" id="412755"/>
    <lineage>
        <taxon>unclassified sequences</taxon>
        <taxon>metagenomes</taxon>
        <taxon>ecological metagenomes</taxon>
    </lineage>
</organism>
<comment type="caution">
    <text evidence="7">The sequence shown here is derived from an EMBL/GenBank/DDBJ whole genome shotgun (WGS) entry which is preliminary data.</text>
</comment>
<keyword evidence="3" id="KW-0560">Oxidoreductase</keyword>
<dbReference type="Pfam" id="PF04422">
    <property type="entry name" value="FrhB_FdhB_N"/>
    <property type="match status" value="1"/>
</dbReference>
<dbReference type="PROSITE" id="PS00198">
    <property type="entry name" value="4FE4S_FER_1"/>
    <property type="match status" value="1"/>
</dbReference>
<dbReference type="Gene3D" id="3.10.450.750">
    <property type="match status" value="1"/>
</dbReference>
<evidence type="ECO:0000256" key="4">
    <source>
        <dbReference type="ARBA" id="ARBA00023004"/>
    </source>
</evidence>
<dbReference type="Pfam" id="PF12838">
    <property type="entry name" value="Fer4_7"/>
    <property type="match status" value="1"/>
</dbReference>